<feature type="repeat" description="ANK" evidence="3">
    <location>
        <begin position="1413"/>
        <end position="1445"/>
    </location>
</feature>
<evidence type="ECO:0000256" key="2">
    <source>
        <dbReference type="ARBA" id="ARBA00023043"/>
    </source>
</evidence>
<gene>
    <name evidence="4" type="ORF">ILUMI_05242</name>
</gene>
<feature type="repeat" description="ANK" evidence="3">
    <location>
        <begin position="1546"/>
        <end position="1578"/>
    </location>
</feature>
<keyword evidence="5" id="KW-1185">Reference proteome</keyword>
<dbReference type="InterPro" id="IPR002110">
    <property type="entry name" value="Ankyrin_rpt"/>
</dbReference>
<dbReference type="Proteomes" id="UP000801492">
    <property type="component" value="Unassembled WGS sequence"/>
</dbReference>
<accession>A0A8K0GIA4</accession>
<dbReference type="PRINTS" id="PR01415">
    <property type="entry name" value="ANKYRIN"/>
</dbReference>
<dbReference type="SUPFAM" id="SSF52540">
    <property type="entry name" value="P-loop containing nucleoside triphosphate hydrolases"/>
    <property type="match status" value="1"/>
</dbReference>
<evidence type="ECO:0000313" key="4">
    <source>
        <dbReference type="EMBL" id="KAF2900944.1"/>
    </source>
</evidence>
<evidence type="ECO:0000256" key="1">
    <source>
        <dbReference type="ARBA" id="ARBA00022737"/>
    </source>
</evidence>
<feature type="repeat" description="ANK" evidence="3">
    <location>
        <begin position="1314"/>
        <end position="1346"/>
    </location>
</feature>
<feature type="repeat" description="ANK" evidence="3">
    <location>
        <begin position="1281"/>
        <end position="1313"/>
    </location>
</feature>
<dbReference type="PANTHER" id="PTHR24189:SF50">
    <property type="entry name" value="ANKYRIN REPEAT AND SOCS BOX PROTEIN 2"/>
    <property type="match status" value="1"/>
</dbReference>
<feature type="repeat" description="ANK" evidence="3">
    <location>
        <begin position="1480"/>
        <end position="1512"/>
    </location>
</feature>
<feature type="repeat" description="ANK" evidence="3">
    <location>
        <begin position="1248"/>
        <end position="1280"/>
    </location>
</feature>
<proteinExistence type="predicted"/>
<dbReference type="PROSITE" id="PS50088">
    <property type="entry name" value="ANK_REPEAT"/>
    <property type="match status" value="12"/>
</dbReference>
<protein>
    <submittedName>
        <fullName evidence="4">Uncharacterized protein</fullName>
    </submittedName>
</protein>
<feature type="repeat" description="ANK" evidence="3">
    <location>
        <begin position="1191"/>
        <end position="1223"/>
    </location>
</feature>
<dbReference type="Pfam" id="PF12796">
    <property type="entry name" value="Ank_2"/>
    <property type="match status" value="4"/>
</dbReference>
<feature type="repeat" description="ANK" evidence="3">
    <location>
        <begin position="1380"/>
        <end position="1412"/>
    </location>
</feature>
<evidence type="ECO:0000256" key="3">
    <source>
        <dbReference type="PROSITE-ProRule" id="PRU00023"/>
    </source>
</evidence>
<dbReference type="SMART" id="SM00248">
    <property type="entry name" value="ANK"/>
    <property type="match status" value="14"/>
</dbReference>
<reference evidence="4" key="1">
    <citation type="submission" date="2019-08" db="EMBL/GenBank/DDBJ databases">
        <title>The genome of the North American firefly Photinus pyralis.</title>
        <authorList>
            <consortium name="Photinus pyralis genome working group"/>
            <person name="Fallon T.R."/>
            <person name="Sander Lower S.E."/>
            <person name="Weng J.-K."/>
        </authorList>
    </citation>
    <scope>NUCLEOTIDE SEQUENCE</scope>
    <source>
        <strain evidence="4">TRF0915ILg1</strain>
        <tissue evidence="4">Whole body</tissue>
    </source>
</reference>
<feature type="non-terminal residue" evidence="4">
    <location>
        <position position="1"/>
    </location>
</feature>
<dbReference type="Gene3D" id="3.40.50.300">
    <property type="entry name" value="P-loop containing nucleotide triphosphate hydrolases"/>
    <property type="match status" value="1"/>
</dbReference>
<dbReference type="InterPro" id="IPR036770">
    <property type="entry name" value="Ankyrin_rpt-contain_sf"/>
</dbReference>
<keyword evidence="2 3" id="KW-0040">ANK repeat</keyword>
<keyword evidence="1" id="KW-0677">Repeat</keyword>
<feature type="repeat" description="ANK" evidence="3">
    <location>
        <begin position="1446"/>
        <end position="1478"/>
    </location>
</feature>
<feature type="repeat" description="ANK" evidence="3">
    <location>
        <begin position="1347"/>
        <end position="1379"/>
    </location>
</feature>
<organism evidence="4 5">
    <name type="scientific">Ignelater luminosus</name>
    <name type="common">Cucubano</name>
    <name type="synonym">Pyrophorus luminosus</name>
    <dbReference type="NCBI Taxonomy" id="2038154"/>
    <lineage>
        <taxon>Eukaryota</taxon>
        <taxon>Metazoa</taxon>
        <taxon>Ecdysozoa</taxon>
        <taxon>Arthropoda</taxon>
        <taxon>Hexapoda</taxon>
        <taxon>Insecta</taxon>
        <taxon>Pterygota</taxon>
        <taxon>Neoptera</taxon>
        <taxon>Endopterygota</taxon>
        <taxon>Coleoptera</taxon>
        <taxon>Polyphaga</taxon>
        <taxon>Elateriformia</taxon>
        <taxon>Elateroidea</taxon>
        <taxon>Elateridae</taxon>
        <taxon>Agrypninae</taxon>
        <taxon>Pyrophorini</taxon>
        <taxon>Ignelater</taxon>
    </lineage>
</organism>
<dbReference type="InterPro" id="IPR050745">
    <property type="entry name" value="Multifunctional_regulatory"/>
</dbReference>
<comment type="caution">
    <text evidence="4">The sequence shown here is derived from an EMBL/GenBank/DDBJ whole genome shotgun (WGS) entry which is preliminary data.</text>
</comment>
<dbReference type="InterPro" id="IPR027417">
    <property type="entry name" value="P-loop_NTPase"/>
</dbReference>
<dbReference type="PROSITE" id="PS50297">
    <property type="entry name" value="ANK_REP_REGION"/>
    <property type="match status" value="11"/>
</dbReference>
<dbReference type="Gene3D" id="1.25.40.20">
    <property type="entry name" value="Ankyrin repeat-containing domain"/>
    <property type="match status" value="3"/>
</dbReference>
<dbReference type="SUPFAM" id="SSF48403">
    <property type="entry name" value="Ankyrin repeat"/>
    <property type="match status" value="2"/>
</dbReference>
<dbReference type="OrthoDB" id="8194444at2759"/>
<sequence length="1682" mass="194480">KYTRRPGTNDLGREYEIKILTLLSLRCLHNKQESFWFLFNAEGVGDFDDVILHYGDNTFLVQLKHQEKPKPISQGEFLTSRHKDFCLKKYFEDIHTLKSDLDSPNRNKSNENYCVQLGSFNKLYFILYTNRSVNVDGTCDFLVKSSDKDKVLSILNSGANLEVFKCDAAKLHGKLNLKTVDYIDNFYLFPNQIHVKDIDKEINQEIEKLTKVRDPKVISENFVKYITQWCKGDVGKDYSLTKQDIVSKLIELLCNLYVPEKLFQEPYYFYECEKKLLWNDIIRDQTVTVIDINGNEGIMIQFLSEYLGSEIKNYCEVTERKSWSSYIPKKNKTLFYKNRDDCKFQMLKQIGDRDKISLSDIYKCLYYLSKLPIVIEVSKKEQFKHIVNVLQLANCNHKVIVMNKSKECLILDKIESYLENLGDLPEKHKKVVLQQQIKLQGRGGAILQNLIDENMHSNIKTVDIINILLDNFNIGKELNLVPDYYIDRKLFRILIRTEALKKISDEIFLIENSNSCFEALLMKQNLNFAFLDQINSEELNNCHIIVSKENDKQKTEKVYDLGRVVHHLVFYSDEHLEWKRSSESIKNIKKYKEIYKIGFGIGKNFFSNPLTLISAGPGMGKSMLLDYIAKETPTDKWVLRIDLNKHQDYFEDYKCGWIDDKSVEHFKHFNAFPETGLNNVIFQKFIKSKNVVVLLDGFDEISILYKEEVRSIAKSFIDDGFCTYITTRPIMKSYLEDEFNTFALSLFPLTDSNRQDFLKKYLSQYNKEHVSNCKFKELLDKFTTTLLQMFTNKIVYTNANFIATPLHIKLLAEYFSEDWGKYFFSEGEILDLSREFDLLDLYSYFIEKKIKILCDRFGSGLKELRFVYKDYYSSCALKLLFPLYKRTIDEYLGDSNNTSDNQVQLLQKDGILTMDEYFNIGFSHRTFAEYLAAEWLSINVRNKRENVKAVVKVLFAQRFSGGITELDEYEFLFDIFDRILTKGISTHSNLINGQIDEVTKIVNVDSVKVRDRAGRSVIHLIAMNARAYPSLLSAIENLPDDVSDISTDMLEYSPLDYALVNNSLNLANIICKKWKISKININLSFKLQGRYLRWTSDLNYEFLFDSMLVYAAYKNILLRNLSVQESIHSHFLKYAPDGFLNKYQNINAEELLNFEMYKKENKLSYEVIFGTKESVNRLLEGNINVNARDADGKVPLHYAILNDKVEIMNLLLSSGANINMQTFCIAAPIYCIPNSRQGGFEVDKADDNGNTSLHYAIQHNKLEIIDLLLRNGANTNVRNLNSKISLHFAARDSSVEVVDKLLQRKADINARDHKGNTPLNMALLKQKREMVHFLLSKDADINILNFNGDTALHISAQIGNLEFVCEMLSRKIDINVPNARGDTPLHIALSYRKLDVFHFLLSKGADVNKKNKNRDIPLHVAVEYCDYDVLSKLLPYQTDINIQNIKGDTPLHVAARRGNLKVFDLLISNGADVNARNFYKKQTPLHYCITFNHLEFAEKLISRNADVNALNGHGRTPLHCALVSSKYDLVHLLLENNANVNLKRSRGDVPLHLAVRWCNPEIVQKMLLHKAEIDSINEEQETPLHIAVLFGKLETIQLLLSEGADVNIKSLNGCSAFDYAVKGKNSKIIEIFKTHKPDINASDNLDQLSRLRRFGRLRLPPRILKNPLLYSSMETTREKNFL</sequence>
<dbReference type="PANTHER" id="PTHR24189">
    <property type="entry name" value="MYOTROPHIN"/>
    <property type="match status" value="1"/>
</dbReference>
<dbReference type="Pfam" id="PF00023">
    <property type="entry name" value="Ank"/>
    <property type="match status" value="3"/>
</dbReference>
<dbReference type="EMBL" id="VTPC01001937">
    <property type="protein sequence ID" value="KAF2900944.1"/>
    <property type="molecule type" value="Genomic_DNA"/>
</dbReference>
<feature type="repeat" description="ANK" evidence="3">
    <location>
        <begin position="1579"/>
        <end position="1611"/>
    </location>
</feature>
<feature type="repeat" description="ANK" evidence="3">
    <location>
        <begin position="1513"/>
        <end position="1545"/>
    </location>
</feature>
<name>A0A8K0GIA4_IGNLU</name>
<evidence type="ECO:0000313" key="5">
    <source>
        <dbReference type="Proteomes" id="UP000801492"/>
    </source>
</evidence>